<evidence type="ECO:0000256" key="3">
    <source>
        <dbReference type="ARBA" id="ARBA00022989"/>
    </source>
</evidence>
<accession>A0A8H3ILN6</accession>
<sequence>MAIGSLTIMWFLAHFFSVIFQCTPVDKAWYPSKPGHCINVVAFLWGNSLANMILDYVILLLPVIPVWNLQMAPAQKTL</sequence>
<comment type="subcellular location">
    <subcellularLocation>
        <location evidence="1">Membrane</location>
        <topology evidence="1">Multi-pass membrane protein</topology>
    </subcellularLocation>
</comment>
<dbReference type="Pfam" id="PF20684">
    <property type="entry name" value="Fung_rhodopsin"/>
    <property type="match status" value="1"/>
</dbReference>
<evidence type="ECO:0000256" key="5">
    <source>
        <dbReference type="ARBA" id="ARBA00038359"/>
    </source>
</evidence>
<evidence type="ECO:0000256" key="2">
    <source>
        <dbReference type="ARBA" id="ARBA00022692"/>
    </source>
</evidence>
<keyword evidence="2 6" id="KW-0812">Transmembrane</keyword>
<dbReference type="InterPro" id="IPR049326">
    <property type="entry name" value="Rhodopsin_dom_fungi"/>
</dbReference>
<organism evidence="9 10">
    <name type="scientific">Alectoria fallacina</name>
    <dbReference type="NCBI Taxonomy" id="1903189"/>
    <lineage>
        <taxon>Eukaryota</taxon>
        <taxon>Fungi</taxon>
        <taxon>Dikarya</taxon>
        <taxon>Ascomycota</taxon>
        <taxon>Pezizomycotina</taxon>
        <taxon>Lecanoromycetes</taxon>
        <taxon>OSLEUM clade</taxon>
        <taxon>Lecanoromycetidae</taxon>
        <taxon>Lecanorales</taxon>
        <taxon>Lecanorineae</taxon>
        <taxon>Parmeliaceae</taxon>
        <taxon>Alectoria</taxon>
    </lineage>
</organism>
<dbReference type="EMBL" id="CAJPDR010000131">
    <property type="protein sequence ID" value="CAF9919925.1"/>
    <property type="molecule type" value="Genomic_DNA"/>
</dbReference>
<evidence type="ECO:0000313" key="10">
    <source>
        <dbReference type="Proteomes" id="UP000664203"/>
    </source>
</evidence>
<dbReference type="InterPro" id="IPR052337">
    <property type="entry name" value="SAT4-like"/>
</dbReference>
<feature type="domain" description="Rhodopsin" evidence="8">
    <location>
        <begin position="3"/>
        <end position="77"/>
    </location>
</feature>
<evidence type="ECO:0000259" key="8">
    <source>
        <dbReference type="Pfam" id="PF20684"/>
    </source>
</evidence>
<keyword evidence="10" id="KW-1185">Reference proteome</keyword>
<dbReference type="GO" id="GO:0016020">
    <property type="term" value="C:membrane"/>
    <property type="evidence" value="ECO:0007669"/>
    <property type="project" value="UniProtKB-SubCell"/>
</dbReference>
<evidence type="ECO:0000256" key="6">
    <source>
        <dbReference type="SAM" id="Phobius"/>
    </source>
</evidence>
<feature type="non-terminal residue" evidence="9">
    <location>
        <position position="78"/>
    </location>
</feature>
<reference evidence="9" key="1">
    <citation type="submission" date="2021-03" db="EMBL/GenBank/DDBJ databases">
        <authorList>
            <person name="Tagirdzhanova G."/>
        </authorList>
    </citation>
    <scope>NUCLEOTIDE SEQUENCE</scope>
</reference>
<comment type="similarity">
    <text evidence="5">Belongs to the SAT4 family.</text>
</comment>
<protein>
    <recommendedName>
        <fullName evidence="8">Rhodopsin domain-containing protein</fullName>
    </recommendedName>
</protein>
<dbReference type="Proteomes" id="UP000664203">
    <property type="component" value="Unassembled WGS sequence"/>
</dbReference>
<keyword evidence="4 6" id="KW-0472">Membrane</keyword>
<name>A0A8H3ILN6_9LECA</name>
<comment type="caution">
    <text evidence="9">The sequence shown here is derived from an EMBL/GenBank/DDBJ whole genome shotgun (WGS) entry which is preliminary data.</text>
</comment>
<evidence type="ECO:0000313" key="9">
    <source>
        <dbReference type="EMBL" id="CAF9919925.1"/>
    </source>
</evidence>
<dbReference type="PANTHER" id="PTHR33048">
    <property type="entry name" value="PTH11-LIKE INTEGRAL MEMBRANE PROTEIN (AFU_ORTHOLOGUE AFUA_5G11245)"/>
    <property type="match status" value="1"/>
</dbReference>
<dbReference type="PANTHER" id="PTHR33048:SF47">
    <property type="entry name" value="INTEGRAL MEMBRANE PROTEIN-RELATED"/>
    <property type="match status" value="1"/>
</dbReference>
<evidence type="ECO:0000256" key="1">
    <source>
        <dbReference type="ARBA" id="ARBA00004141"/>
    </source>
</evidence>
<proteinExistence type="inferred from homology"/>
<dbReference type="AlphaFoldDB" id="A0A8H3ILN6"/>
<evidence type="ECO:0000256" key="4">
    <source>
        <dbReference type="ARBA" id="ARBA00023136"/>
    </source>
</evidence>
<gene>
    <name evidence="9" type="ORF">ALECFALPRED_001375</name>
</gene>
<keyword evidence="7" id="KW-0732">Signal</keyword>
<feature type="signal peptide" evidence="7">
    <location>
        <begin position="1"/>
        <end position="21"/>
    </location>
</feature>
<evidence type="ECO:0000256" key="7">
    <source>
        <dbReference type="SAM" id="SignalP"/>
    </source>
</evidence>
<feature type="chain" id="PRO_5034981129" description="Rhodopsin domain-containing protein" evidence="7">
    <location>
        <begin position="22"/>
        <end position="78"/>
    </location>
</feature>
<feature type="transmembrane region" description="Helical" evidence="6">
    <location>
        <begin position="49"/>
        <end position="69"/>
    </location>
</feature>
<dbReference type="OrthoDB" id="10017208at2759"/>
<keyword evidence="3 6" id="KW-1133">Transmembrane helix</keyword>